<evidence type="ECO:0000313" key="5">
    <source>
        <dbReference type="Proteomes" id="UP001499854"/>
    </source>
</evidence>
<dbReference type="Proteomes" id="UP001499854">
    <property type="component" value="Unassembled WGS sequence"/>
</dbReference>
<evidence type="ECO:0000256" key="2">
    <source>
        <dbReference type="SAM" id="MobiDB-lite"/>
    </source>
</evidence>
<dbReference type="InterPro" id="IPR056823">
    <property type="entry name" value="TEN-like_YD-shell"/>
</dbReference>
<dbReference type="NCBIfam" id="TIGR01643">
    <property type="entry name" value="YD_repeat_2x"/>
    <property type="match status" value="1"/>
</dbReference>
<dbReference type="Pfam" id="PF05593">
    <property type="entry name" value="RHS_repeat"/>
    <property type="match status" value="1"/>
</dbReference>
<sequence>MVAASLPTASFASAAGIGSAAARPTPAGDPGPAVSGVAAVRSHFVTPDDQAARPFQATATTWPSDADVTVASGSAEAAAPSALSASQASPPVTVHVLAHDKATAANVSGVLMTVTPNSASPNTAVADPGRVRLSLAYSGFAQAYGGDYGARLSMVAYPSCILTTPAKAECRVPTPLASVNDQAKRTVSAQIKTSSAAAPMVVAATSSAGTEGGAGGTYAATTLKPSGSWTSGGSSGSFTYTYPMTVPPASTSLTPKVGLAYDSGSVDGQTAGSQTQASWAGDGWSTGDSFIEQSFVPCSDSPEGSASPVSSSDQCYDGQILTMSLNGSSTALVWDASKNVWKAAGDSGMVITHVTGSNNGSGTYNTDYWNLTDRSGATYSFGRNRLPGWSAGKPTTNSVDSVPVYSAHSGDPCYNAAGFSSSVCTMAYRWHLDYVTSAGGRAAMAYYYNQDTNYYGENNGAANVSYVRDSHLARIDYGFTDGGAFGTVPDQVVFHTADRCVSGTCDPLNSTTKTNWPDVPFDLVCASGATCSSYSPAFFSTVRLASVSTSQYSTAAAGYVTVDSWTLAHTLPATGDSTSPTLWLASVQHTGSDTTAGGSTSSITLPAVSFAGVDLANRVDTTTDGLPPLYRYRISAITTETGSVISPSYGQTAACTAPVTIAPAANTSSCYPVYWTPSGYTQPYLDWFNKYVVTSVTQSDPTGGAPLMQNSYTYVGGAAWHYDVNEVVKAKYRTYGQFRGYGDVRTFGGDGANDQKSESETTYYRGMSNNNNTTAVTLSDSAGGTHDDADELAGEVLETTAYLGSGGPVDHSTITSYWVSAPLATRNRTGLPAMTAKRVAAAETYSRQAVTSSGTTSWRYTETDTTYDATVTDANFGLTTAVYTHTVPVNPAYDSCTTSSYAAPNVSANIVGLVAETETDHVACGGFTQGSPASVPANLNTLTAPATVSRPAQVASDVRTYYDDPTFATTFPQAAPPSRGDVTMTRQAKDYADGAFVYNTASRTTYDGYGRVAQAYDGNGNLTGTTYTVDSVGLSTGQQVTNALNQTASTTLDTQRALPLTATDANGVTVTTQYDALGRTTSIWLASRTAPAPANELFAYQVSNTGLTAVTTSKLNDESAYQTSVQIYDALLRSRQTQTITPMGGRMVSDTFYDSRGWTKSTNNGWWDKNTLPAVALISPVSLNDPIPNQDFLTHDGLGRTVIDASAKNGATVSTTTTIYNGDRTTVIPPTGGVISSTLTDPLGRSVELDQYSSTPAVNAPVNPFSAPFFVTGGTFTATTYGFDGHGNQSTVTDAANNTWTTTFNLLGQATAKSDPDAGATTGLQYDGAGNLLQTTDSRGKTISYTYDALNRKTGEYDAPVSSQSAGNELASWAYDNSNNAVAGMTYPVGHLTTSTSYDAGAAYVNQVSSFNIFGEPLGETVTIPAAEGAALAGTYTYSHIYTPTVGLPMKDVYPAAGGLPSETVLHSYAGTLDLPNTVNGLSGNYLSSTTYDAWSRISQLKLNAAPNFAYVTDTYDDHTGRLTDQHVTRAVATPSDVDEQSYTYNLAGNPISQTSTRMGSPSSAETQCFSYDGLTRLTGAWTATDNCATIPTTGAHSQVADNLGPASTYWTTWQYDALGQRQQQIQHTTGSGPDTTTAYTYNGNGTGQPHTLTGTSTTGGATAGASYSYDTSGNMKTRSTPTLGSQSLTFNDLGKPASITAGSAKTTYVYDADGNILLQKDPTTTTLYLPAEQITLTTATNATTGVRYYALPGGTTAYRTGAGTSYGFEVATDQHGTKTLMLDNTGQVPTWRQSTPFGEARGGSTSWVDNRGFLNKPADTSTGLTEIGARQYDPTVGRFISLDPVFEQKQSQQVNGYTYAGENPVGASDPTGLTPVLSCPDDDPRNGGCKQASGGNAAGSAGDSYQNNTGEGGYGDQAVMITPDGRAIGGNADDPALVAGKPLRPSQTNALAVQYGYKGSSAFTWKDAAEFAQYSEMGWGYVCEGVMGLSHGACKHDPFTGSKDIWHVEGLVETIKDARGFLATIGAYGGCLVPDVGWATCGLMQAGAYAMRTDQKVQDGGGFDKNRVSIGLDGLITMGGIGAGKLLDGLKGPVETTRLGPRSVSPAVTQSWVEWATTDEKTAVYIFGNLDLAYDFGCGHIDMMCARE</sequence>
<protein>
    <submittedName>
        <fullName evidence="4">RHS repeat-associated core domain-containing protein</fullName>
    </submittedName>
</protein>
<feature type="compositionally biased region" description="Low complexity" evidence="2">
    <location>
        <begin position="1893"/>
        <end position="1903"/>
    </location>
</feature>
<organism evidence="4 5">
    <name type="scientific">Catenulispora subtropica</name>
    <dbReference type="NCBI Taxonomy" id="450798"/>
    <lineage>
        <taxon>Bacteria</taxon>
        <taxon>Bacillati</taxon>
        <taxon>Actinomycetota</taxon>
        <taxon>Actinomycetes</taxon>
        <taxon>Catenulisporales</taxon>
        <taxon>Catenulisporaceae</taxon>
        <taxon>Catenulispora</taxon>
    </lineage>
</organism>
<keyword evidence="1" id="KW-0677">Repeat</keyword>
<feature type="region of interest" description="Disordered" evidence="2">
    <location>
        <begin position="1626"/>
        <end position="1660"/>
    </location>
</feature>
<evidence type="ECO:0000313" key="4">
    <source>
        <dbReference type="EMBL" id="GAA1957347.1"/>
    </source>
</evidence>
<evidence type="ECO:0000256" key="1">
    <source>
        <dbReference type="ARBA" id="ARBA00022737"/>
    </source>
</evidence>
<evidence type="ECO:0000259" key="3">
    <source>
        <dbReference type="Pfam" id="PF25023"/>
    </source>
</evidence>
<feature type="region of interest" description="Disordered" evidence="2">
    <location>
        <begin position="1881"/>
        <end position="1917"/>
    </location>
</feature>
<dbReference type="NCBIfam" id="TIGR03696">
    <property type="entry name" value="Rhs_assc_core"/>
    <property type="match status" value="1"/>
</dbReference>
<keyword evidence="5" id="KW-1185">Reference proteome</keyword>
<dbReference type="Gene3D" id="2.180.10.10">
    <property type="entry name" value="RHS repeat-associated core"/>
    <property type="match status" value="2"/>
</dbReference>
<dbReference type="InterPro" id="IPR022385">
    <property type="entry name" value="Rhs_assc_core"/>
</dbReference>
<feature type="compositionally biased region" description="Polar residues" evidence="2">
    <location>
        <begin position="1626"/>
        <end position="1635"/>
    </location>
</feature>
<dbReference type="Pfam" id="PF25023">
    <property type="entry name" value="TEN_YD-shell"/>
    <property type="match status" value="1"/>
</dbReference>
<reference evidence="4 5" key="1">
    <citation type="journal article" date="2019" name="Int. J. Syst. Evol. Microbiol.">
        <title>The Global Catalogue of Microorganisms (GCM) 10K type strain sequencing project: providing services to taxonomists for standard genome sequencing and annotation.</title>
        <authorList>
            <consortium name="The Broad Institute Genomics Platform"/>
            <consortium name="The Broad Institute Genome Sequencing Center for Infectious Disease"/>
            <person name="Wu L."/>
            <person name="Ma J."/>
        </authorList>
    </citation>
    <scope>NUCLEOTIDE SEQUENCE [LARGE SCALE GENOMIC DNA]</scope>
    <source>
        <strain evidence="4 5">JCM 16013</strain>
    </source>
</reference>
<dbReference type="PANTHER" id="PTHR32305">
    <property type="match status" value="1"/>
</dbReference>
<dbReference type="EMBL" id="BAAAQM010000004">
    <property type="protein sequence ID" value="GAA1957347.1"/>
    <property type="molecule type" value="Genomic_DNA"/>
</dbReference>
<dbReference type="PANTHER" id="PTHR32305:SF17">
    <property type="entry name" value="TRNA NUCLEASE WAPA"/>
    <property type="match status" value="1"/>
</dbReference>
<dbReference type="InterPro" id="IPR050708">
    <property type="entry name" value="T6SS_VgrG/RHS"/>
</dbReference>
<dbReference type="InterPro" id="IPR006530">
    <property type="entry name" value="YD"/>
</dbReference>
<name>A0ABN2QS91_9ACTN</name>
<accession>A0ABN2QS91</accession>
<dbReference type="InterPro" id="IPR031325">
    <property type="entry name" value="RHS_repeat"/>
</dbReference>
<proteinExistence type="predicted"/>
<feature type="domain" description="Teneurin-like YD-shell" evidence="3">
    <location>
        <begin position="1614"/>
        <end position="1866"/>
    </location>
</feature>
<comment type="caution">
    <text evidence="4">The sequence shown here is derived from an EMBL/GenBank/DDBJ whole genome shotgun (WGS) entry which is preliminary data.</text>
</comment>
<gene>
    <name evidence="4" type="ORF">GCM10009838_11670</name>
</gene>